<keyword evidence="10" id="KW-1185">Reference proteome</keyword>
<dbReference type="InParanoid" id="H9G6Z0"/>
<dbReference type="GO" id="GO:0006198">
    <property type="term" value="P:cAMP catabolic process"/>
    <property type="evidence" value="ECO:0007669"/>
    <property type="project" value="UniProtKB-UniPathway"/>
</dbReference>
<dbReference type="Pfam" id="PF18100">
    <property type="entry name" value="PDE4_UCR"/>
    <property type="match status" value="1"/>
</dbReference>
<dbReference type="Ensembl" id="ENSACAT00000003011.3">
    <property type="protein sequence ID" value="ENSACAP00000002935.3"/>
    <property type="gene ID" value="ENSACAG00000003054.3"/>
</dbReference>
<evidence type="ECO:0000256" key="1">
    <source>
        <dbReference type="ARBA" id="ARBA00004703"/>
    </source>
</evidence>
<dbReference type="eggNOG" id="KOG3689">
    <property type="taxonomic scope" value="Eukaryota"/>
</dbReference>
<reference evidence="9" key="3">
    <citation type="submission" date="2025-09" db="UniProtKB">
        <authorList>
            <consortium name="Ensembl"/>
        </authorList>
    </citation>
    <scope>IDENTIFICATION</scope>
</reference>
<dbReference type="AlphaFoldDB" id="H9G6Z0"/>
<sequence length="173" mass="19522">QESLRPARTQIFLPPAEDAVQKLAMETLEELDWCLDQLETLQTRHSVSEMASNKVRNPTFPPSEVILNLILNLNPPHPEPVSQNPHQSHSEAESQQLLYKQHEVDIPTSVPKEKAKERKRRPMSQISGVKKLLHSSSLSCTAVPRFGVRTEQEGLLAKVGQPGPWGAPPKRYW</sequence>
<organism evidence="9 10">
    <name type="scientific">Anolis carolinensis</name>
    <name type="common">Green anole</name>
    <name type="synonym">American chameleon</name>
    <dbReference type="NCBI Taxonomy" id="28377"/>
    <lineage>
        <taxon>Eukaryota</taxon>
        <taxon>Metazoa</taxon>
        <taxon>Chordata</taxon>
        <taxon>Craniata</taxon>
        <taxon>Vertebrata</taxon>
        <taxon>Euteleostomi</taxon>
        <taxon>Lepidosauria</taxon>
        <taxon>Squamata</taxon>
        <taxon>Bifurcata</taxon>
        <taxon>Unidentata</taxon>
        <taxon>Episquamata</taxon>
        <taxon>Toxicofera</taxon>
        <taxon>Iguania</taxon>
        <taxon>Dactyloidae</taxon>
        <taxon>Anolis</taxon>
    </lineage>
</organism>
<dbReference type="HOGENOM" id="CLU_151026_0_0_1"/>
<feature type="region of interest" description="Disordered" evidence="7">
    <location>
        <begin position="73"/>
        <end position="128"/>
    </location>
</feature>
<dbReference type="InterPro" id="IPR040844">
    <property type="entry name" value="PDE4_UCR"/>
</dbReference>
<evidence type="ECO:0000256" key="2">
    <source>
        <dbReference type="ARBA" id="ARBA00009517"/>
    </source>
</evidence>
<dbReference type="EC" id="3.1.4.53" evidence="3"/>
<feature type="domain" description="Phosphodiesterase 4 upstream conserved regions (UCR)" evidence="8">
    <location>
        <begin position="15"/>
        <end position="56"/>
    </location>
</feature>
<accession>H9G6Z0</accession>
<evidence type="ECO:0000256" key="3">
    <source>
        <dbReference type="ARBA" id="ARBA00012276"/>
    </source>
</evidence>
<dbReference type="Bgee" id="ENSACAG00000003054">
    <property type="expression patterns" value="Expressed in lung and 7 other cell types or tissues"/>
</dbReference>
<evidence type="ECO:0000259" key="8">
    <source>
        <dbReference type="Pfam" id="PF18100"/>
    </source>
</evidence>
<evidence type="ECO:0000256" key="6">
    <source>
        <dbReference type="ARBA" id="ARBA00033681"/>
    </source>
</evidence>
<comment type="similarity">
    <text evidence="2">Belongs to the cyclic nucleotide phosphodiesterase family. PDE4 subfamily.</text>
</comment>
<dbReference type="GeneTree" id="ENSGT00940000155674"/>
<feature type="compositionally biased region" description="Basic and acidic residues" evidence="7">
    <location>
        <begin position="100"/>
        <end position="116"/>
    </location>
</feature>
<reference evidence="9" key="2">
    <citation type="submission" date="2025-08" db="UniProtKB">
        <authorList>
            <consortium name="Ensembl"/>
        </authorList>
    </citation>
    <scope>IDENTIFICATION</scope>
</reference>
<proteinExistence type="inferred from homology"/>
<feature type="compositionally biased region" description="Polar residues" evidence="7">
    <location>
        <begin position="81"/>
        <end position="98"/>
    </location>
</feature>
<keyword evidence="5" id="KW-0114">cAMP</keyword>
<comment type="catalytic activity">
    <reaction evidence="6">
        <text>3',5'-cyclic AMP + H2O = AMP + H(+)</text>
        <dbReference type="Rhea" id="RHEA:25277"/>
        <dbReference type="ChEBI" id="CHEBI:15377"/>
        <dbReference type="ChEBI" id="CHEBI:15378"/>
        <dbReference type="ChEBI" id="CHEBI:58165"/>
        <dbReference type="ChEBI" id="CHEBI:456215"/>
        <dbReference type="EC" id="3.1.4.53"/>
    </reaction>
    <physiologicalReaction direction="left-to-right" evidence="6">
        <dbReference type="Rhea" id="RHEA:25278"/>
    </physiologicalReaction>
</comment>
<protein>
    <recommendedName>
        <fullName evidence="3">3',5'-cyclic-AMP phosphodiesterase</fullName>
        <ecNumber evidence="3">3.1.4.53</ecNumber>
    </recommendedName>
</protein>
<name>H9G6Z0_ANOCA</name>
<dbReference type="UniPathway" id="UPA00762">
    <property type="reaction ID" value="UER00747"/>
</dbReference>
<evidence type="ECO:0000256" key="4">
    <source>
        <dbReference type="ARBA" id="ARBA00022801"/>
    </source>
</evidence>
<evidence type="ECO:0000313" key="9">
    <source>
        <dbReference type="Ensembl" id="ENSACAP00000002935.3"/>
    </source>
</evidence>
<reference evidence="9" key="1">
    <citation type="submission" date="2009-12" db="EMBL/GenBank/DDBJ databases">
        <title>The Genome Sequence of Anolis carolinensis (Green Anole Lizard).</title>
        <authorList>
            <consortium name="The Genome Sequencing Platform"/>
            <person name="Di Palma F."/>
            <person name="Alfoldi J."/>
            <person name="Heiman D."/>
            <person name="Young S."/>
            <person name="Grabherr M."/>
            <person name="Johnson J."/>
            <person name="Lander E.S."/>
            <person name="Lindblad-Toh K."/>
        </authorList>
    </citation>
    <scope>NUCLEOTIDE SEQUENCE [LARGE SCALE GENOMIC DNA]</scope>
    <source>
        <strain evidence="9">JBL SC #1</strain>
    </source>
</reference>
<keyword evidence="4" id="KW-0378">Hydrolase</keyword>
<evidence type="ECO:0000256" key="7">
    <source>
        <dbReference type="SAM" id="MobiDB-lite"/>
    </source>
</evidence>
<dbReference type="Proteomes" id="UP000001646">
    <property type="component" value="Unplaced"/>
</dbReference>
<dbReference type="STRING" id="28377.ENSACAP00000002935"/>
<evidence type="ECO:0000256" key="5">
    <source>
        <dbReference type="ARBA" id="ARBA00023149"/>
    </source>
</evidence>
<dbReference type="GO" id="GO:0004115">
    <property type="term" value="F:3',5'-cyclic-AMP phosphodiesterase activity"/>
    <property type="evidence" value="ECO:0007669"/>
    <property type="project" value="UniProtKB-EC"/>
</dbReference>
<comment type="pathway">
    <text evidence="1">Purine metabolism; 3',5'-cyclic AMP degradation; AMP from 3',5'-cyclic AMP: step 1/1.</text>
</comment>
<evidence type="ECO:0000313" key="10">
    <source>
        <dbReference type="Proteomes" id="UP000001646"/>
    </source>
</evidence>